<dbReference type="OrthoDB" id="3555692at2759"/>
<reference evidence="1 2" key="1">
    <citation type="submission" date="2017-12" db="EMBL/GenBank/DDBJ databases">
        <title>Comparative genomics of Botrytis spp.</title>
        <authorList>
            <person name="Valero-Jimenez C.A."/>
            <person name="Tapia P."/>
            <person name="Veloso J."/>
            <person name="Silva-Moreno E."/>
            <person name="Staats M."/>
            <person name="Valdes J.H."/>
            <person name="Van Kan J.A.L."/>
        </authorList>
    </citation>
    <scope>NUCLEOTIDE SEQUENCE [LARGE SCALE GENOMIC DNA]</scope>
    <source>
        <strain evidence="1 2">MUCL2120</strain>
    </source>
</reference>
<organism evidence="1 2">
    <name type="scientific">Botryotinia narcissicola</name>
    <dbReference type="NCBI Taxonomy" id="278944"/>
    <lineage>
        <taxon>Eukaryota</taxon>
        <taxon>Fungi</taxon>
        <taxon>Dikarya</taxon>
        <taxon>Ascomycota</taxon>
        <taxon>Pezizomycotina</taxon>
        <taxon>Leotiomycetes</taxon>
        <taxon>Helotiales</taxon>
        <taxon>Sclerotiniaceae</taxon>
        <taxon>Botryotinia</taxon>
    </lineage>
</organism>
<protein>
    <submittedName>
        <fullName evidence="1">Uncharacterized protein</fullName>
    </submittedName>
</protein>
<evidence type="ECO:0000313" key="1">
    <source>
        <dbReference type="EMBL" id="TGO64795.1"/>
    </source>
</evidence>
<name>A0A4Z1ITV8_9HELO</name>
<dbReference type="AlphaFoldDB" id="A0A4Z1ITV8"/>
<dbReference type="Proteomes" id="UP000297452">
    <property type="component" value="Unassembled WGS sequence"/>
</dbReference>
<accession>A0A4Z1ITV8</accession>
<gene>
    <name evidence="1" type="ORF">BOTNAR_0084g00270</name>
</gene>
<sequence length="158" mass="18567">MDYPFSDRWFEDACRLEELLMLHQLRKQNIAVDDTFFPYGLIFAGLPPWEVHPIVYKQYAVGSDVERTVTYVSAALDFINRKTQKLQTDAWLFYVDIYSKLLSWSHNSFVPYQYYQQVAEQRIGKIFMTAKVEESRIDADSIPWKYTCPDGTQLSGQL</sequence>
<comment type="caution">
    <text evidence="1">The sequence shown here is derived from an EMBL/GenBank/DDBJ whole genome shotgun (WGS) entry which is preliminary data.</text>
</comment>
<keyword evidence="2" id="KW-1185">Reference proteome</keyword>
<dbReference type="EMBL" id="PQXJ01000084">
    <property type="protein sequence ID" value="TGO64795.1"/>
    <property type="molecule type" value="Genomic_DNA"/>
</dbReference>
<evidence type="ECO:0000313" key="2">
    <source>
        <dbReference type="Proteomes" id="UP000297452"/>
    </source>
</evidence>
<proteinExistence type="predicted"/>